<dbReference type="InterPro" id="IPR019652">
    <property type="entry name" value="DUF2509"/>
</dbReference>
<dbReference type="EMBL" id="JBFMVT010000002">
    <property type="protein sequence ID" value="MEW7312108.1"/>
    <property type="molecule type" value="Genomic_DNA"/>
</dbReference>
<name>A0ABV3NRG2_9ENTR</name>
<organism evidence="1 2">
    <name type="scientific">Buttiauxella gaviniae</name>
    <dbReference type="NCBI Taxonomy" id="82990"/>
    <lineage>
        <taxon>Bacteria</taxon>
        <taxon>Pseudomonadati</taxon>
        <taxon>Pseudomonadota</taxon>
        <taxon>Gammaproteobacteria</taxon>
        <taxon>Enterobacterales</taxon>
        <taxon>Enterobacteriaceae</taxon>
        <taxon>Buttiauxella</taxon>
    </lineage>
</organism>
<keyword evidence="2" id="KW-1185">Reference proteome</keyword>
<evidence type="ECO:0000313" key="2">
    <source>
        <dbReference type="Proteomes" id="UP001555342"/>
    </source>
</evidence>
<dbReference type="RefSeq" id="WP_367594377.1">
    <property type="nucleotide sequence ID" value="NZ_JBFMVT010000002.1"/>
</dbReference>
<proteinExistence type="predicted"/>
<reference evidence="1 2" key="1">
    <citation type="submission" date="2024-07" db="EMBL/GenBank/DDBJ databases">
        <authorList>
            <person name="Wang L."/>
        </authorList>
    </citation>
    <scope>NUCLEOTIDE SEQUENCE [LARGE SCALE GENOMIC DNA]</scope>
    <source>
        <strain evidence="1 2">WL359</strain>
    </source>
</reference>
<protein>
    <submittedName>
        <fullName evidence="1">DUF2509 family protein</fullName>
    </submittedName>
</protein>
<dbReference type="Pfam" id="PF10713">
    <property type="entry name" value="DUF2509"/>
    <property type="match status" value="1"/>
</dbReference>
<sequence>MLSGLQQQLSHQRHLVTSEVSFIKQYVAAASAQAWGSQLLWQPQQKWQCQHRPEKGWKACVLHVEKSEFVLAVYGVISGQQTPLTLWQWGTIDNSRWLSMPHGWLDFCPLTEAAQCQLPQ</sequence>
<comment type="caution">
    <text evidence="1">The sequence shown here is derived from an EMBL/GenBank/DDBJ whole genome shotgun (WGS) entry which is preliminary data.</text>
</comment>
<gene>
    <name evidence="1" type="ORF">AB1E22_05200</name>
</gene>
<dbReference type="Proteomes" id="UP001555342">
    <property type="component" value="Unassembled WGS sequence"/>
</dbReference>
<accession>A0ABV3NRG2</accession>
<evidence type="ECO:0000313" key="1">
    <source>
        <dbReference type="EMBL" id="MEW7312108.1"/>
    </source>
</evidence>